<dbReference type="Proteomes" id="UP000267250">
    <property type="component" value="Chromosome"/>
</dbReference>
<gene>
    <name evidence="2" type="ORF">BBF96_14590</name>
</gene>
<dbReference type="PANTHER" id="PTHR39555">
    <property type="entry name" value="FIMBRIAL ASSEMBLY PROTEIN PILO-LIKE PROTEIN-RELATED"/>
    <property type="match status" value="1"/>
</dbReference>
<keyword evidence="3" id="KW-1185">Reference proteome</keyword>
<organism evidence="2 3">
    <name type="scientific">Anoxybacter fermentans</name>
    <dbReference type="NCBI Taxonomy" id="1323375"/>
    <lineage>
        <taxon>Bacteria</taxon>
        <taxon>Bacillati</taxon>
        <taxon>Bacillota</taxon>
        <taxon>Clostridia</taxon>
        <taxon>Halanaerobiales</taxon>
        <taxon>Anoxybacter</taxon>
    </lineage>
</organism>
<evidence type="ECO:0000256" key="1">
    <source>
        <dbReference type="SAM" id="Phobius"/>
    </source>
</evidence>
<dbReference type="KEGG" id="aft:BBF96_14590"/>
<dbReference type="AlphaFoldDB" id="A0A3Q9HS43"/>
<accession>A0A3Q9HS43</accession>
<keyword evidence="1" id="KW-0472">Membrane</keyword>
<evidence type="ECO:0008006" key="4">
    <source>
        <dbReference type="Google" id="ProtNLM"/>
    </source>
</evidence>
<keyword evidence="1" id="KW-1133">Transmembrane helix</keyword>
<reference evidence="2 3" key="1">
    <citation type="submission" date="2016-07" db="EMBL/GenBank/DDBJ databases">
        <title>Genome and transcriptome analysis of iron-reducing fermentative bacteria Anoxybacter fermentans.</title>
        <authorList>
            <person name="Zeng X."/>
            <person name="Shao Z."/>
        </authorList>
    </citation>
    <scope>NUCLEOTIDE SEQUENCE [LARGE SCALE GENOMIC DNA]</scope>
    <source>
        <strain evidence="2 3">DY22613</strain>
    </source>
</reference>
<dbReference type="Gene3D" id="3.30.70.60">
    <property type="match status" value="1"/>
</dbReference>
<dbReference type="Pfam" id="PF04350">
    <property type="entry name" value="PilO"/>
    <property type="match status" value="1"/>
</dbReference>
<name>A0A3Q9HS43_9FIRM</name>
<dbReference type="RefSeq" id="WP_127017864.1">
    <property type="nucleotide sequence ID" value="NZ_CP016379.1"/>
</dbReference>
<proteinExistence type="predicted"/>
<dbReference type="InterPro" id="IPR014717">
    <property type="entry name" value="Transl_elong_EF1B/ribsomal_bS6"/>
</dbReference>
<evidence type="ECO:0000313" key="3">
    <source>
        <dbReference type="Proteomes" id="UP000267250"/>
    </source>
</evidence>
<dbReference type="GO" id="GO:0043683">
    <property type="term" value="P:type IV pilus assembly"/>
    <property type="evidence" value="ECO:0007669"/>
    <property type="project" value="InterPro"/>
</dbReference>
<dbReference type="InterPro" id="IPR007445">
    <property type="entry name" value="PilO"/>
</dbReference>
<keyword evidence="1" id="KW-0812">Transmembrane</keyword>
<dbReference type="OrthoDB" id="2111612at2"/>
<feature type="transmembrane region" description="Helical" evidence="1">
    <location>
        <begin position="12"/>
        <end position="30"/>
    </location>
</feature>
<sequence length="182" mass="21569">MLKNLTKREKIVILVSLIALITGVYYFQYYEPLKAEEQILKEEIEGLKFQYSQILSIIKRKLPQLKKSTYNLKEQYQTIIDQFPKEKEISAILLEIEDLANEQGITLEYFSPKNMRSKGDFYELPINISFFSTYREMVGFFYALEKSQRKMEIVSFDVKASTKKSEEQLLQVDLILNIYFLK</sequence>
<protein>
    <recommendedName>
        <fullName evidence="4">Pilus assembly protein PilO</fullName>
    </recommendedName>
</protein>
<dbReference type="EMBL" id="CP016379">
    <property type="protein sequence ID" value="AZR74505.1"/>
    <property type="molecule type" value="Genomic_DNA"/>
</dbReference>
<evidence type="ECO:0000313" key="2">
    <source>
        <dbReference type="EMBL" id="AZR74505.1"/>
    </source>
</evidence>
<dbReference type="PANTHER" id="PTHR39555:SF1">
    <property type="entry name" value="TYPE IV PILUS INNER MEMBRANE COMPONENT PILO"/>
    <property type="match status" value="1"/>
</dbReference>
<dbReference type="GO" id="GO:0043107">
    <property type="term" value="P:type IV pilus-dependent motility"/>
    <property type="evidence" value="ECO:0007669"/>
    <property type="project" value="InterPro"/>
</dbReference>